<gene>
    <name evidence="2" type="ORF">BTW10_08265</name>
</gene>
<dbReference type="PANTHER" id="PTHR41729:SF1">
    <property type="entry name" value="GLUTAMYL-TRNA SYNTHETASE"/>
    <property type="match status" value="1"/>
</dbReference>
<dbReference type="Proteomes" id="UP000186806">
    <property type="component" value="Unassembled WGS sequence"/>
</dbReference>
<dbReference type="PANTHER" id="PTHR41729">
    <property type="entry name" value="GLUTAMYL-TRNA SYNTHETASE"/>
    <property type="match status" value="1"/>
</dbReference>
<sequence>MTESTPFQRAQAAMDAAHAEDPKREATEEAGERPAELLYAQRMSDWLARVAPEASEPLQLAVRAQHLRRWEVPRDDYTRDRPGYLAWRRDLGRRQAALAETIVREAGYDEAAVEHVGALIRKENLKRNADTQALEDTACLVFMAHYFSDFAREHDDDKLVRIVAKTWRKMSPRGHELASALTLPEREREIVARALSA</sequence>
<accession>A0A1Q8TD52</accession>
<dbReference type="EMBL" id="MSDQ01000020">
    <property type="protein sequence ID" value="OLO11619.1"/>
    <property type="molecule type" value="Genomic_DNA"/>
</dbReference>
<evidence type="ECO:0008006" key="4">
    <source>
        <dbReference type="Google" id="ProtNLM"/>
    </source>
</evidence>
<dbReference type="STRING" id="223900.GCA_000821045_01602"/>
<dbReference type="RefSeq" id="WP_075368996.1">
    <property type="nucleotide sequence ID" value="NZ_MSDQ01000020.1"/>
</dbReference>
<keyword evidence="3" id="KW-1185">Reference proteome</keyword>
<feature type="region of interest" description="Disordered" evidence="1">
    <location>
        <begin position="1"/>
        <end position="33"/>
    </location>
</feature>
<comment type="caution">
    <text evidence="2">The sequence shown here is derived from an EMBL/GenBank/DDBJ whole genome shotgun (WGS) entry which is preliminary data.</text>
</comment>
<dbReference type="InterPro" id="IPR025255">
    <property type="entry name" value="DUF4202"/>
</dbReference>
<reference evidence="2 3" key="1">
    <citation type="submission" date="2016-12" db="EMBL/GenBank/DDBJ databases">
        <title>Draft genome sequences of strains Salinicola socius SMB35, Salinicola sp. MH3R3-1 and Chromohalobacter sp. SMB17 from the Verkhnekamsk potash mining region of Russia.</title>
        <authorList>
            <person name="Mavrodi D.V."/>
            <person name="Olsson B.E."/>
            <person name="Korsakova E.S."/>
            <person name="Pyankova A."/>
            <person name="Mavrodi O.V."/>
            <person name="Plotnikova E.G."/>
        </authorList>
    </citation>
    <scope>NUCLEOTIDE SEQUENCE [LARGE SCALE GENOMIC DNA]</scope>
    <source>
        <strain evidence="2 3">SMB17</strain>
    </source>
</reference>
<dbReference type="AlphaFoldDB" id="A0A1Q8TD52"/>
<feature type="compositionally biased region" description="Basic and acidic residues" evidence="1">
    <location>
        <begin position="17"/>
        <end position="33"/>
    </location>
</feature>
<protein>
    <recommendedName>
        <fullName evidence="4">DUF4202 domain-containing protein</fullName>
    </recommendedName>
</protein>
<name>A0A1Q8TD52_9GAMM</name>
<evidence type="ECO:0000256" key="1">
    <source>
        <dbReference type="SAM" id="MobiDB-lite"/>
    </source>
</evidence>
<proteinExistence type="predicted"/>
<evidence type="ECO:0000313" key="2">
    <source>
        <dbReference type="EMBL" id="OLO11619.1"/>
    </source>
</evidence>
<evidence type="ECO:0000313" key="3">
    <source>
        <dbReference type="Proteomes" id="UP000186806"/>
    </source>
</evidence>
<dbReference type="Pfam" id="PF13875">
    <property type="entry name" value="DUF4202"/>
    <property type="match status" value="1"/>
</dbReference>
<organism evidence="2 3">
    <name type="scientific">Chromohalobacter japonicus</name>
    <dbReference type="NCBI Taxonomy" id="223900"/>
    <lineage>
        <taxon>Bacteria</taxon>
        <taxon>Pseudomonadati</taxon>
        <taxon>Pseudomonadota</taxon>
        <taxon>Gammaproteobacteria</taxon>
        <taxon>Oceanospirillales</taxon>
        <taxon>Halomonadaceae</taxon>
        <taxon>Chromohalobacter</taxon>
    </lineage>
</organism>